<dbReference type="GO" id="GO:0003723">
    <property type="term" value="F:RNA binding"/>
    <property type="evidence" value="ECO:0007669"/>
    <property type="project" value="InterPro"/>
</dbReference>
<dbReference type="SUPFAM" id="SSF46955">
    <property type="entry name" value="Putative DNA-binding domain"/>
    <property type="match status" value="2"/>
</dbReference>
<evidence type="ECO:0000256" key="2">
    <source>
        <dbReference type="ARBA" id="ARBA00004496"/>
    </source>
</evidence>
<dbReference type="Pfam" id="PF17759">
    <property type="entry name" value="tRNA_synthFbeta"/>
    <property type="match status" value="1"/>
</dbReference>
<keyword evidence="7" id="KW-0436">Ligase</keyword>
<comment type="cofactor">
    <cofactor evidence="1">
        <name>Mg(2+)</name>
        <dbReference type="ChEBI" id="CHEBI:18420"/>
    </cofactor>
</comment>
<feature type="compositionally biased region" description="Basic and acidic residues" evidence="17">
    <location>
        <begin position="12"/>
        <end position="41"/>
    </location>
</feature>
<evidence type="ECO:0000256" key="10">
    <source>
        <dbReference type="ARBA" id="ARBA00022840"/>
    </source>
</evidence>
<evidence type="ECO:0000256" key="17">
    <source>
        <dbReference type="SAM" id="MobiDB-lite"/>
    </source>
</evidence>
<dbReference type="SMART" id="SM00874">
    <property type="entry name" value="B5"/>
    <property type="match status" value="1"/>
</dbReference>
<dbReference type="Gene3D" id="3.50.40.10">
    <property type="entry name" value="Phenylalanyl-trna Synthetase, Chain B, domain 3"/>
    <property type="match status" value="1"/>
</dbReference>
<dbReference type="InterPro" id="IPR045060">
    <property type="entry name" value="Phe-tRNA-ligase_IIc_bsu"/>
</dbReference>
<dbReference type="CDD" id="cd00769">
    <property type="entry name" value="PheRS_beta_core"/>
    <property type="match status" value="1"/>
</dbReference>
<comment type="subcellular location">
    <subcellularLocation>
        <location evidence="2">Cytoplasm</location>
    </subcellularLocation>
</comment>
<dbReference type="SMART" id="SM00873">
    <property type="entry name" value="B3_4"/>
    <property type="match status" value="1"/>
</dbReference>
<dbReference type="SUPFAM" id="SSF55681">
    <property type="entry name" value="Class II aaRS and biotin synthetases"/>
    <property type="match status" value="1"/>
</dbReference>
<dbReference type="NCBIfam" id="TIGR00471">
    <property type="entry name" value="pheT_arch"/>
    <property type="match status" value="1"/>
</dbReference>
<dbReference type="InterPro" id="IPR040659">
    <property type="entry name" value="PhetRS_B1"/>
</dbReference>
<dbReference type="SUPFAM" id="SSF56037">
    <property type="entry name" value="PheT/TilS domain"/>
    <property type="match status" value="1"/>
</dbReference>
<evidence type="ECO:0000259" key="18">
    <source>
        <dbReference type="PROSITE" id="PS51483"/>
    </source>
</evidence>
<dbReference type="Pfam" id="PF18262">
    <property type="entry name" value="PhetRS_B1"/>
    <property type="match status" value="1"/>
</dbReference>
<keyword evidence="13" id="KW-0030">Aminoacyl-tRNA synthetase</keyword>
<dbReference type="PANTHER" id="PTHR10947">
    <property type="entry name" value="PHENYLALANYL-TRNA SYNTHETASE BETA CHAIN AND LEUCINE-RICH REPEAT-CONTAINING PROTEIN 47"/>
    <property type="match status" value="1"/>
</dbReference>
<dbReference type="InterPro" id="IPR004531">
    <property type="entry name" value="Phe-tRNA-synth_IIc_bsu_arc_euk"/>
</dbReference>
<comment type="subunit">
    <text evidence="4">Tetramer of two alpha and two beta subunits.</text>
</comment>
<keyword evidence="20" id="KW-1185">Reference proteome</keyword>
<name>A0AAD5VBV3_9APHY</name>
<dbReference type="GO" id="GO:0005524">
    <property type="term" value="F:ATP binding"/>
    <property type="evidence" value="ECO:0007669"/>
    <property type="project" value="UniProtKB-KW"/>
</dbReference>
<evidence type="ECO:0000256" key="15">
    <source>
        <dbReference type="ARBA" id="ARBA00049255"/>
    </source>
</evidence>
<evidence type="ECO:0000256" key="6">
    <source>
        <dbReference type="ARBA" id="ARBA00022490"/>
    </source>
</evidence>
<dbReference type="InterPro" id="IPR045864">
    <property type="entry name" value="aa-tRNA-synth_II/BPL/LPL"/>
</dbReference>
<dbReference type="FunFam" id="3.30.56.10:FF:000004">
    <property type="entry name" value="Phenylalanyl-tRNA synthetase, beta subunit"/>
    <property type="match status" value="1"/>
</dbReference>
<dbReference type="Proteomes" id="UP001212997">
    <property type="component" value="Unassembled WGS sequence"/>
</dbReference>
<evidence type="ECO:0000256" key="14">
    <source>
        <dbReference type="ARBA" id="ARBA00033189"/>
    </source>
</evidence>
<feature type="region of interest" description="Disordered" evidence="17">
    <location>
        <begin position="1"/>
        <end position="105"/>
    </location>
</feature>
<evidence type="ECO:0000256" key="1">
    <source>
        <dbReference type="ARBA" id="ARBA00001946"/>
    </source>
</evidence>
<dbReference type="InterPro" id="IPR005146">
    <property type="entry name" value="B3/B4_tRNA-bd"/>
</dbReference>
<dbReference type="Pfam" id="PF03484">
    <property type="entry name" value="B5"/>
    <property type="match status" value="1"/>
</dbReference>
<dbReference type="InterPro" id="IPR041616">
    <property type="entry name" value="PheRS_beta_core"/>
</dbReference>
<dbReference type="InterPro" id="IPR019134">
    <property type="entry name" value="Cactin_C"/>
</dbReference>
<evidence type="ECO:0000256" key="7">
    <source>
        <dbReference type="ARBA" id="ARBA00022598"/>
    </source>
</evidence>
<keyword evidence="12" id="KW-0648">Protein biosynthesis</keyword>
<dbReference type="GO" id="GO:0006432">
    <property type="term" value="P:phenylalanyl-tRNA aminoacylation"/>
    <property type="evidence" value="ECO:0007669"/>
    <property type="project" value="InterPro"/>
</dbReference>
<feature type="domain" description="B5" evidence="18">
    <location>
        <begin position="962"/>
        <end position="1040"/>
    </location>
</feature>
<sequence length="1299" mass="150676">MAGYRSRSASPRPRDEGRRRDRSRERDRKSSRRDDHDTDDRRKRRRDRSRSPEREEGSSRRRRDRSRSRDRDEDKKKRKRDKSEERKLRKAEKKRMREEEEARQVAELSVYSATDNPFHDVNLGQQFRWHKKNEKDRKSGLTLAEAQRKDAIRRQEAKEELERLNKRRAEREAEQRLREEDEIKMQRLAESAQMADWLAKEEDFQLEQERTRAAIRIKEKRAKAIDFLALNLRYMNPPTDEEEQIDDEELEIDLDEPYNILDSLSPLQIEELHDDIQRYLTLEQSETNIEFWTHMMVVVKDALDRVKANQRMGMEAAAAVEADITALLQGKSYDHLVALQKQIQLKLGSGEPIDVDYWEGLLKKLIVWKAKAQLKTLHEVVVRNRLEQLRKRQRDEALQAQEELLAGVAKSAAKGEKRPVPEVTSAQEVAPAEDVEAYDRSMSPPLLDIRKLPYEERQIDIVTELEDLRSLMEQRRSVAASRFVPKTAQATSAEEQDIEAAVGAEMASEALYRMEAEKELDEEEELFNVEENIAHPTTYNWEDKYRPRKPRYFNRVHTGYEWNKYNQTHYDTDNPPPKVVQGYKFNIFYPDLIDKSKAPSYKIVKEPGNDETVLLHFTAGPPYEDIAFRIVNREWEFSHKRGFRSSFDRGCLSLWFNFRRNRMPTIAVDKEDLWERLGYSYSPEEFDKLLFEFGLELDEDTTEEVEANIKKGLPAERPQLKIEIPANRYDLLCIEGISRALRTYLGKDKPPLYKLVYPEGGEANLVTANIAPETKQIRPFFACAILRNVTFTQRSYESFIDLQDKLHQNICRRRQFVAIGTHDLDKLQPPFSYEARPPKDIKFIPLSKEKEYTAEELMTVYESEKHLSKYLPIIKDSPVYPIIYDTKRQVASMPPIINSDHSKITLNTRNVFIDVTATDETKLNIVVAIVSTMFSEYCEVPYTVEPCKMVYPDGTTRITPDLSYKPMKAHPSYINSCTALNLDSSEVSKLLERMTLQASPSASDPDEVDVRIPPTRPDIMHECDLMEDAAIAYGFNNLPDAFPPTSTVAQPLAVSKLTDIVRKEWAQAGWVEVFPFSLCSHEENFDWLNRKDDGSQVVKIGNPKTLEFQVVRTSLLPGLLKTVRENRSHALPIKIFDVNDVVFKDVTRERQSRNVRHASAVWCNKTAGFEVVHGMLDRIMLMLEVPRIQSTDDKAATGYYIKERDDPTFFPGRAATIYFRPPPEGHQAGKGHSTIQTIKRTIQQSPLLDSTSGDIEIGLLGILHPSVLEKFEISYPCSALEFTLEPFKKEMHTVWTNAD</sequence>
<evidence type="ECO:0000256" key="9">
    <source>
        <dbReference type="ARBA" id="ARBA00022741"/>
    </source>
</evidence>
<evidence type="ECO:0000256" key="13">
    <source>
        <dbReference type="ARBA" id="ARBA00023146"/>
    </source>
</evidence>
<dbReference type="GO" id="GO:0004826">
    <property type="term" value="F:phenylalanine-tRNA ligase activity"/>
    <property type="evidence" value="ECO:0007669"/>
    <property type="project" value="UniProtKB-EC"/>
</dbReference>
<evidence type="ECO:0000256" key="11">
    <source>
        <dbReference type="ARBA" id="ARBA00022842"/>
    </source>
</evidence>
<keyword evidence="10" id="KW-0067">ATP-binding</keyword>
<proteinExistence type="inferred from homology"/>
<evidence type="ECO:0000256" key="12">
    <source>
        <dbReference type="ARBA" id="ARBA00022917"/>
    </source>
</evidence>
<keyword evidence="11" id="KW-0460">Magnesium</keyword>
<evidence type="ECO:0000313" key="19">
    <source>
        <dbReference type="EMBL" id="KAJ3491460.1"/>
    </source>
</evidence>
<dbReference type="PANTHER" id="PTHR10947:SF0">
    <property type="entry name" value="PHENYLALANINE--TRNA LIGASE BETA SUBUNIT"/>
    <property type="match status" value="1"/>
</dbReference>
<keyword evidence="6" id="KW-0963">Cytoplasm</keyword>
<dbReference type="Pfam" id="PF09732">
    <property type="entry name" value="CactinC_cactus"/>
    <property type="match status" value="1"/>
</dbReference>
<keyword evidence="8" id="KW-0479">Metal-binding</keyword>
<evidence type="ECO:0000256" key="16">
    <source>
        <dbReference type="SAM" id="Coils"/>
    </source>
</evidence>
<evidence type="ECO:0000256" key="3">
    <source>
        <dbReference type="ARBA" id="ARBA00007438"/>
    </source>
</evidence>
<dbReference type="Gene3D" id="3.30.56.10">
    <property type="match status" value="2"/>
</dbReference>
<dbReference type="EC" id="6.1.1.20" evidence="5"/>
<dbReference type="EMBL" id="JANAWD010000012">
    <property type="protein sequence ID" value="KAJ3491460.1"/>
    <property type="molecule type" value="Genomic_DNA"/>
</dbReference>
<protein>
    <recommendedName>
        <fullName evidence="5">phenylalanine--tRNA ligase</fullName>
        <ecNumber evidence="5">6.1.1.20</ecNumber>
    </recommendedName>
    <alternativeName>
        <fullName evidence="14">Phenylalanyl-tRNA synthetase beta subunit</fullName>
    </alternativeName>
</protein>
<dbReference type="InterPro" id="IPR009061">
    <property type="entry name" value="DNA-bd_dom_put_sf"/>
</dbReference>
<dbReference type="Gene3D" id="3.30.930.10">
    <property type="entry name" value="Bira Bifunctional Protein, Domain 2"/>
    <property type="match status" value="1"/>
</dbReference>
<gene>
    <name evidence="19" type="ORF">NLI96_g692</name>
</gene>
<dbReference type="Pfam" id="PF03483">
    <property type="entry name" value="B3_4"/>
    <property type="match status" value="1"/>
</dbReference>
<organism evidence="19 20">
    <name type="scientific">Meripilus lineatus</name>
    <dbReference type="NCBI Taxonomy" id="2056292"/>
    <lineage>
        <taxon>Eukaryota</taxon>
        <taxon>Fungi</taxon>
        <taxon>Dikarya</taxon>
        <taxon>Basidiomycota</taxon>
        <taxon>Agaricomycotina</taxon>
        <taxon>Agaricomycetes</taxon>
        <taxon>Polyporales</taxon>
        <taxon>Meripilaceae</taxon>
        <taxon>Meripilus</taxon>
    </lineage>
</organism>
<evidence type="ECO:0000256" key="8">
    <source>
        <dbReference type="ARBA" id="ARBA00022723"/>
    </source>
</evidence>
<dbReference type="InterPro" id="IPR018816">
    <property type="entry name" value="Cactin_central"/>
</dbReference>
<feature type="compositionally biased region" description="Basic and acidic residues" evidence="17">
    <location>
        <begin position="49"/>
        <end position="59"/>
    </location>
</feature>
<evidence type="ECO:0000256" key="5">
    <source>
        <dbReference type="ARBA" id="ARBA00012814"/>
    </source>
</evidence>
<comment type="similarity">
    <text evidence="3">Belongs to the phenylalanyl-tRNA synthetase beta subunit family. Type 2 subfamily.</text>
</comment>
<dbReference type="InterPro" id="IPR020825">
    <property type="entry name" value="Phe-tRNA_synthase-like_B3/B4"/>
</dbReference>
<dbReference type="InterPro" id="IPR005147">
    <property type="entry name" value="tRNA_synthase_B5-dom"/>
</dbReference>
<dbReference type="GO" id="GO:0000287">
    <property type="term" value="F:magnesium ion binding"/>
    <property type="evidence" value="ECO:0007669"/>
    <property type="project" value="InterPro"/>
</dbReference>
<dbReference type="PROSITE" id="PS51483">
    <property type="entry name" value="B5"/>
    <property type="match status" value="1"/>
</dbReference>
<reference evidence="19" key="1">
    <citation type="submission" date="2022-07" db="EMBL/GenBank/DDBJ databases">
        <title>Genome Sequence of Physisporinus lineatus.</title>
        <authorList>
            <person name="Buettner E."/>
        </authorList>
    </citation>
    <scope>NUCLEOTIDE SEQUENCE</scope>
    <source>
        <strain evidence="19">VT162</strain>
    </source>
</reference>
<dbReference type="GO" id="GO:0009328">
    <property type="term" value="C:phenylalanine-tRNA ligase complex"/>
    <property type="evidence" value="ECO:0007669"/>
    <property type="project" value="TreeGrafter"/>
</dbReference>
<comment type="caution">
    <text evidence="19">The sequence shown here is derived from an EMBL/GenBank/DDBJ whole genome shotgun (WGS) entry which is preliminary data.</text>
</comment>
<accession>A0AAD5VBV3</accession>
<comment type="catalytic activity">
    <reaction evidence="15">
        <text>tRNA(Phe) + L-phenylalanine + ATP = L-phenylalanyl-tRNA(Phe) + AMP + diphosphate + H(+)</text>
        <dbReference type="Rhea" id="RHEA:19413"/>
        <dbReference type="Rhea" id="RHEA-COMP:9668"/>
        <dbReference type="Rhea" id="RHEA-COMP:9699"/>
        <dbReference type="ChEBI" id="CHEBI:15378"/>
        <dbReference type="ChEBI" id="CHEBI:30616"/>
        <dbReference type="ChEBI" id="CHEBI:33019"/>
        <dbReference type="ChEBI" id="CHEBI:58095"/>
        <dbReference type="ChEBI" id="CHEBI:78442"/>
        <dbReference type="ChEBI" id="CHEBI:78531"/>
        <dbReference type="ChEBI" id="CHEBI:456215"/>
        <dbReference type="EC" id="6.1.1.20"/>
    </reaction>
</comment>
<dbReference type="FunFam" id="3.50.40.10:FF:000002">
    <property type="entry name" value="phenylalanine--tRNA ligase beta subunit"/>
    <property type="match status" value="1"/>
</dbReference>
<evidence type="ECO:0000313" key="20">
    <source>
        <dbReference type="Proteomes" id="UP001212997"/>
    </source>
</evidence>
<keyword evidence="16" id="KW-0175">Coiled coil</keyword>
<dbReference type="Pfam" id="PF10312">
    <property type="entry name" value="Cactin_mid"/>
    <property type="match status" value="1"/>
</dbReference>
<feature type="compositionally biased region" description="Basic and acidic residues" evidence="17">
    <location>
        <begin position="67"/>
        <end position="87"/>
    </location>
</feature>
<feature type="coiled-coil region" evidence="16">
    <location>
        <begin position="147"/>
        <end position="186"/>
    </location>
</feature>
<feature type="compositionally biased region" description="Basic and acidic residues" evidence="17">
    <location>
        <begin position="95"/>
        <end position="104"/>
    </location>
</feature>
<dbReference type="SMART" id="SM01050">
    <property type="entry name" value="CactinC_cactus"/>
    <property type="match status" value="1"/>
</dbReference>
<keyword evidence="9" id="KW-0547">Nucleotide-binding</keyword>
<evidence type="ECO:0000256" key="4">
    <source>
        <dbReference type="ARBA" id="ARBA00011209"/>
    </source>
</evidence>